<evidence type="ECO:0000256" key="13">
    <source>
        <dbReference type="ARBA" id="ARBA00043219"/>
    </source>
</evidence>
<protein>
    <recommendedName>
        <fullName evidence="9">Protein farnesyltransferase/geranylgeranyltransferase type-1 subunit alpha</fullName>
        <ecNumber evidence="4">2.5.1.58</ecNumber>
        <ecNumber evidence="3">2.5.1.59</ecNumber>
    </recommendedName>
    <alternativeName>
        <fullName evidence="12">CAAX farnesyltransferase subunit alpha</fullName>
    </alternativeName>
    <alternativeName>
        <fullName evidence="11">FTase-alpha</fullName>
    </alternativeName>
    <alternativeName>
        <fullName evidence="10">Ras proteins prenyltransferase subunit alpha</fullName>
    </alternativeName>
    <alternativeName>
        <fullName evidence="13">Type I protein geranyl-geranyltransferase subunit alpha</fullName>
    </alternativeName>
</protein>
<sequence>MVYVPLSERPEWSDVVPVPQNDGPNPIVLIDYSSEFVEVMSYFRAIVAVKEHSPRALELTKEVIARNGASVFGWNYRWCCLLAMGADLIEELGYLNDLSERFPKNYQIWQHRRLVVGKLGAKYSQPEIEVTTKVLANDCKNYHAWSHRQWVVRTFGLWDAALEFCTELIRQDVRNNSAWNERHFVLTRGGDNKANLEQVRDLEIEFTADKIRLAPDNESAWNYFRGLACGKLLSSVPAFKQVPTEILESVPECSLALSLLADVFEEEARSDSLTEDQKGFARAHVQELWEQLIQIDPMRTRYWCWRIQMLKE</sequence>
<evidence type="ECO:0000256" key="6">
    <source>
        <dbReference type="ARBA" id="ARBA00022679"/>
    </source>
</evidence>
<keyword evidence="8" id="KW-0460">Magnesium</keyword>
<accession>A0AAE0LF93</accession>
<gene>
    <name evidence="14" type="ORF">CYMTET_9046</name>
</gene>
<evidence type="ECO:0000256" key="9">
    <source>
        <dbReference type="ARBA" id="ARBA00040965"/>
    </source>
</evidence>
<keyword evidence="5" id="KW-0637">Prenyltransferase</keyword>
<comment type="similarity">
    <text evidence="2">Belongs to the protein prenyltransferase subunit alpha family.</text>
</comment>
<dbReference type="Pfam" id="PF01239">
    <property type="entry name" value="PPTA"/>
    <property type="match status" value="4"/>
</dbReference>
<dbReference type="PROSITE" id="PS51147">
    <property type="entry name" value="PFTA"/>
    <property type="match status" value="4"/>
</dbReference>
<evidence type="ECO:0000256" key="2">
    <source>
        <dbReference type="ARBA" id="ARBA00006734"/>
    </source>
</evidence>
<keyword evidence="6" id="KW-0808">Transferase</keyword>
<dbReference type="GO" id="GO:0004662">
    <property type="term" value="F:CAAX-protein geranylgeranyltransferase activity"/>
    <property type="evidence" value="ECO:0007669"/>
    <property type="project" value="UniProtKB-EC"/>
</dbReference>
<comment type="cofactor">
    <cofactor evidence="1">
        <name>Mg(2+)</name>
        <dbReference type="ChEBI" id="CHEBI:18420"/>
    </cofactor>
</comment>
<dbReference type="GO" id="GO:0005953">
    <property type="term" value="C:CAAX-protein geranylgeranyltransferase complex"/>
    <property type="evidence" value="ECO:0007669"/>
    <property type="project" value="TreeGrafter"/>
</dbReference>
<evidence type="ECO:0000256" key="5">
    <source>
        <dbReference type="ARBA" id="ARBA00022602"/>
    </source>
</evidence>
<evidence type="ECO:0000256" key="7">
    <source>
        <dbReference type="ARBA" id="ARBA00022737"/>
    </source>
</evidence>
<evidence type="ECO:0000256" key="1">
    <source>
        <dbReference type="ARBA" id="ARBA00001946"/>
    </source>
</evidence>
<dbReference type="EC" id="2.5.1.59" evidence="3"/>
<evidence type="ECO:0000313" key="15">
    <source>
        <dbReference type="Proteomes" id="UP001190700"/>
    </source>
</evidence>
<evidence type="ECO:0000256" key="12">
    <source>
        <dbReference type="ARBA" id="ARBA00043086"/>
    </source>
</evidence>
<keyword evidence="7" id="KW-0677">Repeat</keyword>
<dbReference type="PANTHER" id="PTHR11129:SF1">
    <property type="entry name" value="PROTEIN FARNESYLTRANSFERASE_GERANYLGERANYLTRANSFERASE TYPE-1 SUBUNIT ALPHA"/>
    <property type="match status" value="1"/>
</dbReference>
<evidence type="ECO:0000256" key="3">
    <source>
        <dbReference type="ARBA" id="ARBA00012700"/>
    </source>
</evidence>
<evidence type="ECO:0000256" key="11">
    <source>
        <dbReference type="ARBA" id="ARBA00042436"/>
    </source>
</evidence>
<dbReference type="AlphaFoldDB" id="A0AAE0LF93"/>
<keyword evidence="15" id="KW-1185">Reference proteome</keyword>
<dbReference type="SUPFAM" id="SSF48439">
    <property type="entry name" value="Protein prenylyltransferase"/>
    <property type="match status" value="1"/>
</dbReference>
<organism evidence="14 15">
    <name type="scientific">Cymbomonas tetramitiformis</name>
    <dbReference type="NCBI Taxonomy" id="36881"/>
    <lineage>
        <taxon>Eukaryota</taxon>
        <taxon>Viridiplantae</taxon>
        <taxon>Chlorophyta</taxon>
        <taxon>Pyramimonadophyceae</taxon>
        <taxon>Pyramimonadales</taxon>
        <taxon>Pyramimonadaceae</taxon>
        <taxon>Cymbomonas</taxon>
    </lineage>
</organism>
<dbReference type="Proteomes" id="UP001190700">
    <property type="component" value="Unassembled WGS sequence"/>
</dbReference>
<evidence type="ECO:0000313" key="14">
    <source>
        <dbReference type="EMBL" id="KAK3283246.1"/>
    </source>
</evidence>
<proteinExistence type="inferred from homology"/>
<dbReference type="GO" id="GO:0004660">
    <property type="term" value="F:protein farnesyltransferase activity"/>
    <property type="evidence" value="ECO:0007669"/>
    <property type="project" value="UniProtKB-EC"/>
</dbReference>
<evidence type="ECO:0000256" key="10">
    <source>
        <dbReference type="ARBA" id="ARBA00041392"/>
    </source>
</evidence>
<evidence type="ECO:0000256" key="8">
    <source>
        <dbReference type="ARBA" id="ARBA00022842"/>
    </source>
</evidence>
<dbReference type="GO" id="GO:0005965">
    <property type="term" value="C:protein farnesyltransferase complex"/>
    <property type="evidence" value="ECO:0007669"/>
    <property type="project" value="TreeGrafter"/>
</dbReference>
<dbReference type="InterPro" id="IPR002088">
    <property type="entry name" value="Prenyl_trans_a"/>
</dbReference>
<evidence type="ECO:0000256" key="4">
    <source>
        <dbReference type="ARBA" id="ARBA00012702"/>
    </source>
</evidence>
<reference evidence="14 15" key="1">
    <citation type="journal article" date="2015" name="Genome Biol. Evol.">
        <title>Comparative Genomics of a Bacterivorous Green Alga Reveals Evolutionary Causalities and Consequences of Phago-Mixotrophic Mode of Nutrition.</title>
        <authorList>
            <person name="Burns J.A."/>
            <person name="Paasch A."/>
            <person name="Narechania A."/>
            <person name="Kim E."/>
        </authorList>
    </citation>
    <scope>NUCLEOTIDE SEQUENCE [LARGE SCALE GENOMIC DNA]</scope>
    <source>
        <strain evidence="14 15">PLY_AMNH</strain>
    </source>
</reference>
<dbReference type="EMBL" id="LGRX02002945">
    <property type="protein sequence ID" value="KAK3283246.1"/>
    <property type="molecule type" value="Genomic_DNA"/>
</dbReference>
<comment type="caution">
    <text evidence="14">The sequence shown here is derived from an EMBL/GenBank/DDBJ whole genome shotgun (WGS) entry which is preliminary data.</text>
</comment>
<name>A0AAE0LF93_9CHLO</name>
<dbReference type="PANTHER" id="PTHR11129">
    <property type="entry name" value="PROTEIN FARNESYLTRANSFERASE ALPHA SUBUNIT/RAB GERANYLGERANYL TRANSFERASE ALPHA SUBUNIT"/>
    <property type="match status" value="1"/>
</dbReference>
<dbReference type="EC" id="2.5.1.58" evidence="4"/>
<dbReference type="Gene3D" id="1.25.40.120">
    <property type="entry name" value="Protein prenylyltransferase"/>
    <property type="match status" value="1"/>
</dbReference>